<accession>A0A9W7WJZ3</accession>
<keyword evidence="6" id="KW-0430">Lectin</keyword>
<evidence type="ECO:0000259" key="12">
    <source>
        <dbReference type="PROSITE" id="PS50041"/>
    </source>
</evidence>
<reference evidence="13" key="1">
    <citation type="submission" date="2021-02" db="EMBL/GenBank/DDBJ databases">
        <title>Comparative genomics reveals that relaxation of natural selection precedes convergent phenotypic evolution of cavefish.</title>
        <authorList>
            <person name="Peng Z."/>
        </authorList>
    </citation>
    <scope>NUCLEOTIDE SEQUENCE</scope>
    <source>
        <tissue evidence="13">Muscle</tissue>
    </source>
</reference>
<dbReference type="InterPro" id="IPR009030">
    <property type="entry name" value="Growth_fac_rcpt_cys_sf"/>
</dbReference>
<keyword evidence="2" id="KW-0245">EGF-like domain</keyword>
<dbReference type="InterPro" id="IPR018097">
    <property type="entry name" value="EGF_Ca-bd_CS"/>
</dbReference>
<dbReference type="InterPro" id="IPR001881">
    <property type="entry name" value="EGF-like_Ca-bd_dom"/>
</dbReference>
<keyword evidence="4 10" id="KW-0812">Transmembrane</keyword>
<protein>
    <submittedName>
        <fullName evidence="13">Thrombomodulin-like</fullName>
    </submittedName>
</protein>
<evidence type="ECO:0000256" key="2">
    <source>
        <dbReference type="ARBA" id="ARBA00022536"/>
    </source>
</evidence>
<evidence type="ECO:0000256" key="11">
    <source>
        <dbReference type="SAM" id="SignalP"/>
    </source>
</evidence>
<keyword evidence="3" id="KW-0597">Phosphoprotein</keyword>
<feature type="transmembrane region" description="Helical" evidence="10">
    <location>
        <begin position="317"/>
        <end position="338"/>
    </location>
</feature>
<dbReference type="PANTHER" id="PTHR14789">
    <property type="entry name" value="CHONDROLECTIN VARIANT CHODLFDELTAE"/>
    <property type="match status" value="1"/>
</dbReference>
<keyword evidence="9" id="KW-1015">Disulfide bond</keyword>
<dbReference type="SUPFAM" id="SSF57196">
    <property type="entry name" value="EGF/Laminin"/>
    <property type="match status" value="1"/>
</dbReference>
<dbReference type="GO" id="GO:0050772">
    <property type="term" value="P:positive regulation of axonogenesis"/>
    <property type="evidence" value="ECO:0007669"/>
    <property type="project" value="TreeGrafter"/>
</dbReference>
<dbReference type="InterPro" id="IPR001304">
    <property type="entry name" value="C-type_lectin-like"/>
</dbReference>
<dbReference type="GO" id="GO:0016020">
    <property type="term" value="C:membrane"/>
    <property type="evidence" value="ECO:0007669"/>
    <property type="project" value="UniProtKB-SubCell"/>
</dbReference>
<dbReference type="Gene3D" id="2.10.25.10">
    <property type="entry name" value="Laminin"/>
    <property type="match status" value="2"/>
</dbReference>
<keyword evidence="7 10" id="KW-1133">Transmembrane helix</keyword>
<name>A0A9W7WJZ3_TRIRA</name>
<dbReference type="SUPFAM" id="SSF57184">
    <property type="entry name" value="Growth factor receptor domain"/>
    <property type="match status" value="1"/>
</dbReference>
<keyword evidence="5 11" id="KW-0732">Signal</keyword>
<dbReference type="PANTHER" id="PTHR14789:SF9">
    <property type="entry name" value="THROMBOMODULIN"/>
    <property type="match status" value="1"/>
</dbReference>
<dbReference type="PROSITE" id="PS01186">
    <property type="entry name" value="EGF_2"/>
    <property type="match status" value="1"/>
</dbReference>
<dbReference type="CDD" id="cd00054">
    <property type="entry name" value="EGF_CA"/>
    <property type="match status" value="1"/>
</dbReference>
<dbReference type="Proteomes" id="UP001059041">
    <property type="component" value="Linkage Group LG10"/>
</dbReference>
<sequence>MDFFSQTILFFMLISPCVGTVQRCACSKNAKGCSNINQMPVDFQTARENCKEQGGQLMSVRSKESNYVVGFLLNNMIGNFWIGLYLPEGKCSSNTSLLRGYEWTSGAQSTGFANWASESMACSPLCVSVSSDRRWVERSCSEKLDGFLCESNQRNLCKGSGSSSVVILDSTQCMYAPCEHKCTPVPFGYTCSCRKRFVPNEKDPRRCDVFCASSICDALCLRDGSCWCPAGFVKSGSNCEDIDECESNHDCGQICTNTIGNYKCACHDPFILVNGTECTLTPSAFEGFHTTFPPDQVLTTPSSNYLARGSLSTPGEYAGLIIFILVAVFAVLVLVRYLRSRKNAAQEFNPPDYAEFQESVSITLML</sequence>
<feature type="chain" id="PRO_5040786724" evidence="11">
    <location>
        <begin position="20"/>
        <end position="366"/>
    </location>
</feature>
<dbReference type="GO" id="GO:0005509">
    <property type="term" value="F:calcium ion binding"/>
    <property type="evidence" value="ECO:0007669"/>
    <property type="project" value="InterPro"/>
</dbReference>
<comment type="caution">
    <text evidence="13">The sequence shown here is derived from an EMBL/GenBank/DDBJ whole genome shotgun (WGS) entry which is preliminary data.</text>
</comment>
<dbReference type="SMART" id="SM00179">
    <property type="entry name" value="EGF_CA"/>
    <property type="match status" value="2"/>
</dbReference>
<comment type="subcellular location">
    <subcellularLocation>
        <location evidence="1">Membrane</location>
        <topology evidence="1">Single-pass type I membrane protein</topology>
    </subcellularLocation>
</comment>
<dbReference type="EMBL" id="JAFHDT010000010">
    <property type="protein sequence ID" value="KAI7804782.1"/>
    <property type="molecule type" value="Genomic_DNA"/>
</dbReference>
<evidence type="ECO:0000256" key="7">
    <source>
        <dbReference type="ARBA" id="ARBA00022989"/>
    </source>
</evidence>
<evidence type="ECO:0000256" key="6">
    <source>
        <dbReference type="ARBA" id="ARBA00022734"/>
    </source>
</evidence>
<dbReference type="InterPro" id="IPR016187">
    <property type="entry name" value="CTDL_fold"/>
</dbReference>
<dbReference type="PROSITE" id="PS01187">
    <property type="entry name" value="EGF_CA"/>
    <property type="match status" value="1"/>
</dbReference>
<evidence type="ECO:0000256" key="10">
    <source>
        <dbReference type="SAM" id="Phobius"/>
    </source>
</evidence>
<dbReference type="GO" id="GO:0030246">
    <property type="term" value="F:carbohydrate binding"/>
    <property type="evidence" value="ECO:0007669"/>
    <property type="project" value="UniProtKB-KW"/>
</dbReference>
<dbReference type="GO" id="GO:0005737">
    <property type="term" value="C:cytoplasm"/>
    <property type="evidence" value="ECO:0007669"/>
    <property type="project" value="TreeGrafter"/>
</dbReference>
<evidence type="ECO:0000313" key="13">
    <source>
        <dbReference type="EMBL" id="KAI7804782.1"/>
    </source>
</evidence>
<evidence type="ECO:0000313" key="14">
    <source>
        <dbReference type="Proteomes" id="UP001059041"/>
    </source>
</evidence>
<evidence type="ECO:0000256" key="3">
    <source>
        <dbReference type="ARBA" id="ARBA00022553"/>
    </source>
</evidence>
<evidence type="ECO:0000256" key="8">
    <source>
        <dbReference type="ARBA" id="ARBA00023136"/>
    </source>
</evidence>
<feature type="domain" description="C-type lectin" evidence="12">
    <location>
        <begin position="29"/>
        <end position="144"/>
    </location>
</feature>
<dbReference type="InterPro" id="IPR016186">
    <property type="entry name" value="C-type_lectin-like/link_sf"/>
</dbReference>
<keyword evidence="14" id="KW-1185">Reference proteome</keyword>
<dbReference type="AlphaFoldDB" id="A0A9W7WJZ3"/>
<evidence type="ECO:0000256" key="5">
    <source>
        <dbReference type="ARBA" id="ARBA00022729"/>
    </source>
</evidence>
<proteinExistence type="predicted"/>
<feature type="signal peptide" evidence="11">
    <location>
        <begin position="1"/>
        <end position="19"/>
    </location>
</feature>
<dbReference type="SUPFAM" id="SSF56436">
    <property type="entry name" value="C-type lectin-like"/>
    <property type="match status" value="1"/>
</dbReference>
<dbReference type="InterPro" id="IPR051505">
    <property type="entry name" value="C-type_lectin_domain"/>
</dbReference>
<dbReference type="Pfam" id="PF00059">
    <property type="entry name" value="Lectin_C"/>
    <property type="match status" value="1"/>
</dbReference>
<dbReference type="PROSITE" id="PS50041">
    <property type="entry name" value="C_TYPE_LECTIN_2"/>
    <property type="match status" value="1"/>
</dbReference>
<dbReference type="Gene3D" id="3.10.100.10">
    <property type="entry name" value="Mannose-Binding Protein A, subunit A"/>
    <property type="match status" value="1"/>
</dbReference>
<evidence type="ECO:0000256" key="4">
    <source>
        <dbReference type="ARBA" id="ARBA00022692"/>
    </source>
</evidence>
<dbReference type="InterPro" id="IPR000742">
    <property type="entry name" value="EGF"/>
</dbReference>
<evidence type="ECO:0000256" key="9">
    <source>
        <dbReference type="ARBA" id="ARBA00023157"/>
    </source>
</evidence>
<gene>
    <name evidence="13" type="ORF">IRJ41_017225</name>
</gene>
<organism evidence="13 14">
    <name type="scientific">Triplophysa rosa</name>
    <name type="common">Cave loach</name>
    <dbReference type="NCBI Taxonomy" id="992332"/>
    <lineage>
        <taxon>Eukaryota</taxon>
        <taxon>Metazoa</taxon>
        <taxon>Chordata</taxon>
        <taxon>Craniata</taxon>
        <taxon>Vertebrata</taxon>
        <taxon>Euteleostomi</taxon>
        <taxon>Actinopterygii</taxon>
        <taxon>Neopterygii</taxon>
        <taxon>Teleostei</taxon>
        <taxon>Ostariophysi</taxon>
        <taxon>Cypriniformes</taxon>
        <taxon>Nemacheilidae</taxon>
        <taxon>Triplophysa</taxon>
    </lineage>
</organism>
<evidence type="ECO:0000256" key="1">
    <source>
        <dbReference type="ARBA" id="ARBA00004479"/>
    </source>
</evidence>
<dbReference type="SMART" id="SM00181">
    <property type="entry name" value="EGF"/>
    <property type="match status" value="3"/>
</dbReference>
<keyword evidence="8 10" id="KW-0472">Membrane</keyword>
<dbReference type="SMART" id="SM00034">
    <property type="entry name" value="CLECT"/>
    <property type="match status" value="1"/>
</dbReference>